<sequence>MNPHPQLTLVCRRGADSAILGADVWQNLDVMRIFRTFGVHRAASWLNTLTLVYTYEIRSMISDMGGEMDAGAPPGLTKFNSRIAIEQNNRQDIRYPITRLVTHMMTHTMTRPVTRVLTRSIFPNQLDPENQYISKSFLFSVGYGLKITMLVCLPQHESDYGRIDT</sequence>
<evidence type="ECO:0000313" key="1">
    <source>
        <dbReference type="EMBL" id="ELU36587.1"/>
    </source>
</evidence>
<accession>L8WIL9</accession>
<dbReference type="AlphaFoldDB" id="L8WIL9"/>
<protein>
    <submittedName>
        <fullName evidence="1">Uncharacterized protein</fullName>
    </submittedName>
</protein>
<comment type="caution">
    <text evidence="1">The sequence shown here is derived from an EMBL/GenBank/DDBJ whole genome shotgun (WGS) entry which is preliminary data.</text>
</comment>
<evidence type="ECO:0000313" key="2">
    <source>
        <dbReference type="Proteomes" id="UP000011668"/>
    </source>
</evidence>
<organism evidence="1 2">
    <name type="scientific">Thanatephorus cucumeris (strain AG1-IA)</name>
    <name type="common">Rice sheath blight fungus</name>
    <name type="synonym">Rhizoctonia solani</name>
    <dbReference type="NCBI Taxonomy" id="983506"/>
    <lineage>
        <taxon>Eukaryota</taxon>
        <taxon>Fungi</taxon>
        <taxon>Dikarya</taxon>
        <taxon>Basidiomycota</taxon>
        <taxon>Agaricomycotina</taxon>
        <taxon>Agaricomycetes</taxon>
        <taxon>Cantharellales</taxon>
        <taxon>Ceratobasidiaceae</taxon>
        <taxon>Rhizoctonia</taxon>
        <taxon>Rhizoctonia solani AG-1</taxon>
    </lineage>
</organism>
<keyword evidence="2" id="KW-1185">Reference proteome</keyword>
<reference evidence="1 2" key="1">
    <citation type="journal article" date="2013" name="Nat. Commun.">
        <title>The evolution and pathogenic mechanisms of the rice sheath blight pathogen.</title>
        <authorList>
            <person name="Zheng A."/>
            <person name="Lin R."/>
            <person name="Xu L."/>
            <person name="Qin P."/>
            <person name="Tang C."/>
            <person name="Ai P."/>
            <person name="Zhang D."/>
            <person name="Liu Y."/>
            <person name="Sun Z."/>
            <person name="Feng H."/>
            <person name="Wang Y."/>
            <person name="Chen Y."/>
            <person name="Liang X."/>
            <person name="Fu R."/>
            <person name="Li Q."/>
            <person name="Zhang J."/>
            <person name="Yu X."/>
            <person name="Xie Z."/>
            <person name="Ding L."/>
            <person name="Guan P."/>
            <person name="Tang J."/>
            <person name="Liang Y."/>
            <person name="Wang S."/>
            <person name="Deng Q."/>
            <person name="Li S."/>
            <person name="Zhu J."/>
            <person name="Wang L."/>
            <person name="Liu H."/>
            <person name="Li P."/>
        </authorList>
    </citation>
    <scope>NUCLEOTIDE SEQUENCE [LARGE SCALE GENOMIC DNA]</scope>
    <source>
        <strain evidence="2">AG-1 IA</strain>
    </source>
</reference>
<proteinExistence type="predicted"/>
<dbReference type="Proteomes" id="UP000011668">
    <property type="component" value="Unassembled WGS sequence"/>
</dbReference>
<name>L8WIL9_THACA</name>
<dbReference type="HOGENOM" id="CLU_1611931_0_0_1"/>
<dbReference type="EMBL" id="AFRT01003232">
    <property type="protein sequence ID" value="ELU36587.1"/>
    <property type="molecule type" value="Genomic_DNA"/>
</dbReference>
<gene>
    <name evidence="1" type="ORF">AG1IA_09385</name>
</gene>